<gene>
    <name evidence="3" type="ORF">I6N96_14680</name>
</gene>
<dbReference type="RefSeq" id="WP_209558309.1">
    <property type="nucleotide sequence ID" value="NZ_JAEDXU010000008.1"/>
</dbReference>
<protein>
    <submittedName>
        <fullName evidence="3">Endonuclease/exonuclease/phosphatase family protein</fullName>
    </submittedName>
</protein>
<dbReference type="EMBL" id="JAEDXU010000008">
    <property type="protein sequence ID" value="MBP1047529.1"/>
    <property type="molecule type" value="Genomic_DNA"/>
</dbReference>
<dbReference type="InterPro" id="IPR051547">
    <property type="entry name" value="TDP2-like"/>
</dbReference>
<organism evidence="3 4">
    <name type="scientific">Enterococcus larvae</name>
    <dbReference type="NCBI Taxonomy" id="2794352"/>
    <lineage>
        <taxon>Bacteria</taxon>
        <taxon>Bacillati</taxon>
        <taxon>Bacillota</taxon>
        <taxon>Bacilli</taxon>
        <taxon>Lactobacillales</taxon>
        <taxon>Enterococcaceae</taxon>
        <taxon>Enterococcus</taxon>
    </lineage>
</organism>
<keyword evidence="3" id="KW-0255">Endonuclease</keyword>
<dbReference type="CDD" id="cd09079">
    <property type="entry name" value="RgfB-like"/>
    <property type="match status" value="1"/>
</dbReference>
<keyword evidence="4" id="KW-1185">Reference proteome</keyword>
<comment type="caution">
    <text evidence="3">The sequence shown here is derived from an EMBL/GenBank/DDBJ whole genome shotgun (WGS) entry which is preliminary data.</text>
</comment>
<name>A0ABS4CP38_9ENTE</name>
<dbReference type="Gene3D" id="3.60.10.10">
    <property type="entry name" value="Endonuclease/exonuclease/phosphatase"/>
    <property type="match status" value="1"/>
</dbReference>
<keyword evidence="3" id="KW-0540">Nuclease</keyword>
<dbReference type="GO" id="GO:0004519">
    <property type="term" value="F:endonuclease activity"/>
    <property type="evidence" value="ECO:0007669"/>
    <property type="project" value="UniProtKB-KW"/>
</dbReference>
<reference evidence="3 4" key="1">
    <citation type="submission" date="2020-12" db="EMBL/GenBank/DDBJ databases">
        <title>Vagococcus allomyrinae sp. nov. and Enterococcus lavae sp. nov., isolated from the larvae of Allomyrina dichotoma.</title>
        <authorList>
            <person name="Lee S.D."/>
        </authorList>
    </citation>
    <scope>NUCLEOTIDE SEQUENCE [LARGE SCALE GENOMIC DNA]</scope>
    <source>
        <strain evidence="3 4">BWM-S5</strain>
    </source>
</reference>
<evidence type="ECO:0000256" key="1">
    <source>
        <dbReference type="ARBA" id="ARBA00022801"/>
    </source>
</evidence>
<sequence length="278" mass="32050">MKILTLNTHSWLEEKPLEKLEQLAATIVERDYDLIALQEVNQLMTADKVQTDAYFHAEALEGLSVLSDNFGLLLAEKLKSYGKNYHWCWLPVHVGYDRYHEGLALFSKEPIDPTACLVSQQSDFMNYRTRRILFGKTQLDGKDVVVVSCHYSWWSEDEAEGFLIEWQRTLAHLSNYELPVILLGDFNNPAGIDDQGHSHVLQRFKDSYLHAEEIDGEHTVIKEIDGWSGNDQKLRIDFVFTSEDIAAKRYEVIFDGRKTPIISDHFGIEAELYHVLES</sequence>
<dbReference type="InterPro" id="IPR005135">
    <property type="entry name" value="Endo/exonuclease/phosphatase"/>
</dbReference>
<dbReference type="InterPro" id="IPR036691">
    <property type="entry name" value="Endo/exonu/phosph_ase_sf"/>
</dbReference>
<evidence type="ECO:0000313" key="3">
    <source>
        <dbReference type="EMBL" id="MBP1047529.1"/>
    </source>
</evidence>
<proteinExistence type="predicted"/>
<dbReference type="PANTHER" id="PTHR15822:SF23">
    <property type="entry name" value="ENDONUCLEASE_EXONUCLEASE_PHOSPHATASE FAMILY PROTEIN"/>
    <property type="match status" value="1"/>
</dbReference>
<dbReference type="Proteomes" id="UP000673375">
    <property type="component" value="Unassembled WGS sequence"/>
</dbReference>
<dbReference type="SUPFAM" id="SSF56219">
    <property type="entry name" value="DNase I-like"/>
    <property type="match status" value="1"/>
</dbReference>
<evidence type="ECO:0000313" key="4">
    <source>
        <dbReference type="Proteomes" id="UP000673375"/>
    </source>
</evidence>
<evidence type="ECO:0000259" key="2">
    <source>
        <dbReference type="Pfam" id="PF03372"/>
    </source>
</evidence>
<accession>A0ABS4CP38</accession>
<keyword evidence="1" id="KW-0378">Hydrolase</keyword>
<feature type="domain" description="Endonuclease/exonuclease/phosphatase" evidence="2">
    <location>
        <begin position="19"/>
        <end position="265"/>
    </location>
</feature>
<dbReference type="PANTHER" id="PTHR15822">
    <property type="entry name" value="TRAF AND TNF RECEPTOR-ASSOCIATED PROTEIN"/>
    <property type="match status" value="1"/>
</dbReference>
<dbReference type="Pfam" id="PF03372">
    <property type="entry name" value="Exo_endo_phos"/>
    <property type="match status" value="1"/>
</dbReference>